<accession>A0A7J5B7A9</accession>
<proteinExistence type="predicted"/>
<name>A0A7J5B7A9_9MICO</name>
<protein>
    <recommendedName>
        <fullName evidence="2">Acyltransferase 3 domain-containing protein</fullName>
    </recommendedName>
</protein>
<sequence>MTATIFVLDPIPSDWSLYSINGAIRLLPFFLLGIGLYRFQSIARGPLAPFALVLAGTGLTAIKTIVLNEANTVVSRLLAVLLATFVLAALLRFKNSLTWKPLAWLGQFSYGVYLLHVFGTAGTRLLLDRLGIGNDFMQFFISLAVGIALPVAFELLFCRNRWIMLLVLGQRAKPRENYNSLLRRTTTSAHRG</sequence>
<dbReference type="AlphaFoldDB" id="A0A7J5B7A9"/>
<evidence type="ECO:0000313" key="4">
    <source>
        <dbReference type="Proteomes" id="UP000433493"/>
    </source>
</evidence>
<feature type="domain" description="Acyltransferase 3" evidence="2">
    <location>
        <begin position="15"/>
        <end position="153"/>
    </location>
</feature>
<gene>
    <name evidence="3" type="ORF">F8O05_14640</name>
</gene>
<feature type="transmembrane region" description="Helical" evidence="1">
    <location>
        <begin position="103"/>
        <end position="127"/>
    </location>
</feature>
<dbReference type="GO" id="GO:0016747">
    <property type="term" value="F:acyltransferase activity, transferring groups other than amino-acyl groups"/>
    <property type="evidence" value="ECO:0007669"/>
    <property type="project" value="InterPro"/>
</dbReference>
<keyword evidence="1" id="KW-0812">Transmembrane</keyword>
<dbReference type="EMBL" id="WBKB01000016">
    <property type="protein sequence ID" value="KAB1640402.1"/>
    <property type="molecule type" value="Genomic_DNA"/>
</dbReference>
<reference evidence="3 4" key="1">
    <citation type="submission" date="2019-09" db="EMBL/GenBank/DDBJ databases">
        <title>Phylogeny of genus Pseudoclavibacter and closely related genus.</title>
        <authorList>
            <person name="Li Y."/>
        </authorList>
    </citation>
    <scope>NUCLEOTIDE SEQUENCE [LARGE SCALE GENOMIC DNA]</scope>
    <source>
        <strain evidence="3 4">KCTC 13959</strain>
    </source>
</reference>
<dbReference type="InterPro" id="IPR002656">
    <property type="entry name" value="Acyl_transf_3_dom"/>
</dbReference>
<feature type="transmembrane region" description="Helical" evidence="1">
    <location>
        <begin position="73"/>
        <end position="91"/>
    </location>
</feature>
<keyword evidence="1" id="KW-1133">Transmembrane helix</keyword>
<evidence type="ECO:0000313" key="3">
    <source>
        <dbReference type="EMBL" id="KAB1640402.1"/>
    </source>
</evidence>
<comment type="caution">
    <text evidence="3">The sequence shown here is derived from an EMBL/GenBank/DDBJ whole genome shotgun (WGS) entry which is preliminary data.</text>
</comment>
<evidence type="ECO:0000259" key="2">
    <source>
        <dbReference type="Pfam" id="PF01757"/>
    </source>
</evidence>
<feature type="transmembrane region" description="Helical" evidence="1">
    <location>
        <begin position="15"/>
        <end position="35"/>
    </location>
</feature>
<evidence type="ECO:0000256" key="1">
    <source>
        <dbReference type="SAM" id="Phobius"/>
    </source>
</evidence>
<feature type="transmembrane region" description="Helical" evidence="1">
    <location>
        <begin position="139"/>
        <end position="158"/>
    </location>
</feature>
<dbReference type="Pfam" id="PF01757">
    <property type="entry name" value="Acyl_transf_3"/>
    <property type="match status" value="1"/>
</dbReference>
<feature type="transmembrane region" description="Helical" evidence="1">
    <location>
        <begin position="47"/>
        <end position="67"/>
    </location>
</feature>
<keyword evidence="1" id="KW-0472">Membrane</keyword>
<organism evidence="3 4">
    <name type="scientific">Gulosibacter chungangensis</name>
    <dbReference type="NCBI Taxonomy" id="979746"/>
    <lineage>
        <taxon>Bacteria</taxon>
        <taxon>Bacillati</taxon>
        <taxon>Actinomycetota</taxon>
        <taxon>Actinomycetes</taxon>
        <taxon>Micrococcales</taxon>
        <taxon>Microbacteriaceae</taxon>
        <taxon>Gulosibacter</taxon>
    </lineage>
</organism>
<dbReference type="Proteomes" id="UP000433493">
    <property type="component" value="Unassembled WGS sequence"/>
</dbReference>
<dbReference type="OrthoDB" id="3746662at2"/>
<keyword evidence="4" id="KW-1185">Reference proteome</keyword>